<dbReference type="PANTHER" id="PTHR41795">
    <property type="entry name" value="EXOPOLYSACCHARIDE SYNTHESIS PROTEIN"/>
    <property type="match status" value="1"/>
</dbReference>
<feature type="transmembrane region" description="Helical" evidence="1">
    <location>
        <begin position="154"/>
        <end position="170"/>
    </location>
</feature>
<dbReference type="InterPro" id="IPR010331">
    <property type="entry name" value="ExoD"/>
</dbReference>
<comment type="caution">
    <text evidence="2">The sequence shown here is derived from an EMBL/GenBank/DDBJ whole genome shotgun (WGS) entry which is preliminary data.</text>
</comment>
<keyword evidence="1" id="KW-1133">Transmembrane helix</keyword>
<proteinExistence type="predicted"/>
<keyword evidence="1" id="KW-0472">Membrane</keyword>
<gene>
    <name evidence="2" type="ORF">DS837_02380</name>
</gene>
<accession>A0A6L3B7M0</accession>
<dbReference type="PIRSF" id="PIRSF033239">
    <property type="entry name" value="ExoD"/>
    <property type="match status" value="1"/>
</dbReference>
<dbReference type="PANTHER" id="PTHR41795:SF1">
    <property type="entry name" value="EXOPOLYSACCHARIDE SYNTHESIS PROTEIN"/>
    <property type="match status" value="1"/>
</dbReference>
<name>A0A6L3B7M0_AZOBR</name>
<dbReference type="AlphaFoldDB" id="A0A6L3B7M0"/>
<keyword evidence="1" id="KW-0812">Transmembrane</keyword>
<evidence type="ECO:0000313" key="3">
    <source>
        <dbReference type="Proteomes" id="UP000476837"/>
    </source>
</evidence>
<feature type="transmembrane region" description="Helical" evidence="1">
    <location>
        <begin position="130"/>
        <end position="148"/>
    </location>
</feature>
<feature type="transmembrane region" description="Helical" evidence="1">
    <location>
        <begin position="45"/>
        <end position="76"/>
    </location>
</feature>
<organism evidence="2 3">
    <name type="scientific">Azospirillum brasilense</name>
    <dbReference type="NCBI Taxonomy" id="192"/>
    <lineage>
        <taxon>Bacteria</taxon>
        <taxon>Pseudomonadati</taxon>
        <taxon>Pseudomonadota</taxon>
        <taxon>Alphaproteobacteria</taxon>
        <taxon>Rhodospirillales</taxon>
        <taxon>Azospirillaceae</taxon>
        <taxon>Azospirillum</taxon>
    </lineage>
</organism>
<protein>
    <submittedName>
        <fullName evidence="2">Exopolysaccharide biosynthesis protein</fullName>
    </submittedName>
</protein>
<evidence type="ECO:0000313" key="2">
    <source>
        <dbReference type="EMBL" id="KAA0688591.1"/>
    </source>
</evidence>
<dbReference type="EMBL" id="QOKV01000001">
    <property type="protein sequence ID" value="KAA0688591.1"/>
    <property type="molecule type" value="Genomic_DNA"/>
</dbReference>
<reference evidence="2 3" key="1">
    <citation type="submission" date="2018-07" db="EMBL/GenBank/DDBJ databases">
        <title>Genome sequence of Roseomonas fauriae ATCC 49958.</title>
        <authorList>
            <person name="Sant'Anna F.H."/>
            <person name="Baldani J.I."/>
            <person name="Zilli J.E."/>
            <person name="Reis V.M."/>
            <person name="Hartmann A."/>
            <person name="Cruz L."/>
            <person name="de Souza E.M."/>
            <person name="de Oliveira Pedrosa F."/>
            <person name="Passaglia L.M.P."/>
        </authorList>
    </citation>
    <scope>NUCLEOTIDE SEQUENCE [LARGE SCALE GENOMIC DNA]</scope>
    <source>
        <strain evidence="2 3">ATCC 49958</strain>
    </source>
</reference>
<sequence length="206" mass="21469">MEQDMDTKDAARASALLKKLHGRMTGDKPSLGEVLGHLGDRAPGFLLLALAIPAVVPTPGLPAGMIFGTVLALVAIQMIVGRDRLEVPGWIGRRRVARGTLEKLVEKGAPLVERLEARLRTRWPSLTHQGVLRPLGLFVLVMGVLIALPIPFGNTLPGLAVLVIALGLIVKDGLAVAAGLGLGVAAAGVSAMLIAGSWWAITSAPI</sequence>
<feature type="transmembrane region" description="Helical" evidence="1">
    <location>
        <begin position="177"/>
        <end position="201"/>
    </location>
</feature>
<dbReference type="Proteomes" id="UP000476837">
    <property type="component" value="Unassembled WGS sequence"/>
</dbReference>
<evidence type="ECO:0000256" key="1">
    <source>
        <dbReference type="SAM" id="Phobius"/>
    </source>
</evidence>
<dbReference type="Pfam" id="PF06055">
    <property type="entry name" value="ExoD"/>
    <property type="match status" value="1"/>
</dbReference>